<protein>
    <submittedName>
        <fullName evidence="1">Uncharacterized protein</fullName>
    </submittedName>
</protein>
<gene>
    <name evidence="1" type="ORF">BDV98DRAFT_589133</name>
</gene>
<keyword evidence="2" id="KW-1185">Reference proteome</keyword>
<proteinExistence type="predicted"/>
<evidence type="ECO:0000313" key="1">
    <source>
        <dbReference type="EMBL" id="TFL05502.1"/>
    </source>
</evidence>
<accession>A0A5C3QUA5</accession>
<reference evidence="1 2" key="1">
    <citation type="journal article" date="2019" name="Nat. Ecol. Evol.">
        <title>Megaphylogeny resolves global patterns of mushroom evolution.</title>
        <authorList>
            <person name="Varga T."/>
            <person name="Krizsan K."/>
            <person name="Foldi C."/>
            <person name="Dima B."/>
            <person name="Sanchez-Garcia M."/>
            <person name="Sanchez-Ramirez S."/>
            <person name="Szollosi G.J."/>
            <person name="Szarkandi J.G."/>
            <person name="Papp V."/>
            <person name="Albert L."/>
            <person name="Andreopoulos W."/>
            <person name="Angelini C."/>
            <person name="Antonin V."/>
            <person name="Barry K.W."/>
            <person name="Bougher N.L."/>
            <person name="Buchanan P."/>
            <person name="Buyck B."/>
            <person name="Bense V."/>
            <person name="Catcheside P."/>
            <person name="Chovatia M."/>
            <person name="Cooper J."/>
            <person name="Damon W."/>
            <person name="Desjardin D."/>
            <person name="Finy P."/>
            <person name="Geml J."/>
            <person name="Haridas S."/>
            <person name="Hughes K."/>
            <person name="Justo A."/>
            <person name="Karasinski D."/>
            <person name="Kautmanova I."/>
            <person name="Kiss B."/>
            <person name="Kocsube S."/>
            <person name="Kotiranta H."/>
            <person name="LaButti K.M."/>
            <person name="Lechner B.E."/>
            <person name="Liimatainen K."/>
            <person name="Lipzen A."/>
            <person name="Lukacs Z."/>
            <person name="Mihaltcheva S."/>
            <person name="Morgado L.N."/>
            <person name="Niskanen T."/>
            <person name="Noordeloos M.E."/>
            <person name="Ohm R.A."/>
            <person name="Ortiz-Santana B."/>
            <person name="Ovrebo C."/>
            <person name="Racz N."/>
            <person name="Riley R."/>
            <person name="Savchenko A."/>
            <person name="Shiryaev A."/>
            <person name="Soop K."/>
            <person name="Spirin V."/>
            <person name="Szebenyi C."/>
            <person name="Tomsovsky M."/>
            <person name="Tulloss R.E."/>
            <person name="Uehling J."/>
            <person name="Grigoriev I.V."/>
            <person name="Vagvolgyi C."/>
            <person name="Papp T."/>
            <person name="Martin F.M."/>
            <person name="Miettinen O."/>
            <person name="Hibbett D.S."/>
            <person name="Nagy L.G."/>
        </authorList>
    </citation>
    <scope>NUCLEOTIDE SEQUENCE [LARGE SCALE GENOMIC DNA]</scope>
    <source>
        <strain evidence="1 2">CBS 309.79</strain>
    </source>
</reference>
<name>A0A5C3QUA5_9AGAR</name>
<sequence>MVDNNQHSSNQKPCCVCGLTDTRSLYVQDSPFKNGIFDYSQQSIAKARHVVDEGASKVNALDRIIRRLQEHRNQMQRVVFEHQAFLPRVRPGRGLGMGPGSRQLVEGGFCLQKMEVVGIFPA</sequence>
<organism evidence="1 2">
    <name type="scientific">Pterulicium gracile</name>
    <dbReference type="NCBI Taxonomy" id="1884261"/>
    <lineage>
        <taxon>Eukaryota</taxon>
        <taxon>Fungi</taxon>
        <taxon>Dikarya</taxon>
        <taxon>Basidiomycota</taxon>
        <taxon>Agaricomycotina</taxon>
        <taxon>Agaricomycetes</taxon>
        <taxon>Agaricomycetidae</taxon>
        <taxon>Agaricales</taxon>
        <taxon>Pleurotineae</taxon>
        <taxon>Pterulaceae</taxon>
        <taxon>Pterulicium</taxon>
    </lineage>
</organism>
<evidence type="ECO:0000313" key="2">
    <source>
        <dbReference type="Proteomes" id="UP000305067"/>
    </source>
</evidence>
<dbReference type="Proteomes" id="UP000305067">
    <property type="component" value="Unassembled WGS sequence"/>
</dbReference>
<dbReference type="AlphaFoldDB" id="A0A5C3QUA5"/>
<dbReference type="EMBL" id="ML178816">
    <property type="protein sequence ID" value="TFL05502.1"/>
    <property type="molecule type" value="Genomic_DNA"/>
</dbReference>